<gene>
    <name evidence="3" type="ORF">QE404_002727</name>
</gene>
<evidence type="ECO:0000313" key="4">
    <source>
        <dbReference type="Proteomes" id="UP001225072"/>
    </source>
</evidence>
<feature type="domain" description="Isochorismatase-like" evidence="2">
    <location>
        <begin position="3"/>
        <end position="177"/>
    </location>
</feature>
<dbReference type="Gene3D" id="3.40.50.850">
    <property type="entry name" value="Isochorismatase-like"/>
    <property type="match status" value="1"/>
</dbReference>
<dbReference type="InterPro" id="IPR036380">
    <property type="entry name" value="Isochorismatase-like_sf"/>
</dbReference>
<dbReference type="SUPFAM" id="SSF52499">
    <property type="entry name" value="Isochorismatase-like hydrolases"/>
    <property type="match status" value="1"/>
</dbReference>
<dbReference type="PANTHER" id="PTHR43540:SF1">
    <property type="entry name" value="ISOCHORISMATASE HYDROLASE"/>
    <property type="match status" value="1"/>
</dbReference>
<accession>A0ABU0TMQ4</accession>
<dbReference type="PANTHER" id="PTHR43540">
    <property type="entry name" value="PEROXYUREIDOACRYLATE/UREIDOACRYLATE AMIDOHYDROLASE-RELATED"/>
    <property type="match status" value="1"/>
</dbReference>
<dbReference type="EMBL" id="JAUTAL010000001">
    <property type="protein sequence ID" value="MDQ1097580.1"/>
    <property type="molecule type" value="Genomic_DNA"/>
</dbReference>
<keyword evidence="1" id="KW-0378">Hydrolase</keyword>
<name>A0ABU0TMQ4_9FLAO</name>
<dbReference type="Pfam" id="PF00857">
    <property type="entry name" value="Isochorismatase"/>
    <property type="match status" value="1"/>
</dbReference>
<dbReference type="Proteomes" id="UP001225072">
    <property type="component" value="Unassembled WGS sequence"/>
</dbReference>
<evidence type="ECO:0000313" key="3">
    <source>
        <dbReference type="EMBL" id="MDQ1097580.1"/>
    </source>
</evidence>
<reference evidence="3 4" key="1">
    <citation type="submission" date="2023-07" db="EMBL/GenBank/DDBJ databases">
        <title>Functional and genomic diversity of the sorghum phyllosphere microbiome.</title>
        <authorList>
            <person name="Shade A."/>
        </authorList>
    </citation>
    <scope>NUCLEOTIDE SEQUENCE [LARGE SCALE GENOMIC DNA]</scope>
    <source>
        <strain evidence="3 4">SORGH_AS_1064</strain>
    </source>
</reference>
<dbReference type="InterPro" id="IPR000868">
    <property type="entry name" value="Isochorismatase-like_dom"/>
</dbReference>
<dbReference type="InterPro" id="IPR050272">
    <property type="entry name" value="Isochorismatase-like_hydrls"/>
</dbReference>
<keyword evidence="4" id="KW-1185">Reference proteome</keyword>
<proteinExistence type="predicted"/>
<evidence type="ECO:0000259" key="2">
    <source>
        <dbReference type="Pfam" id="PF00857"/>
    </source>
</evidence>
<protein>
    <submittedName>
        <fullName evidence="3">Nicotinamidase-related amidase</fullName>
    </submittedName>
</protein>
<dbReference type="RefSeq" id="WP_307451202.1">
    <property type="nucleotide sequence ID" value="NZ_JAUTAL010000001.1"/>
</dbReference>
<dbReference type="CDD" id="cd01014">
    <property type="entry name" value="nicotinamidase_related"/>
    <property type="match status" value="1"/>
</dbReference>
<comment type="caution">
    <text evidence="3">The sequence shown here is derived from an EMBL/GenBank/DDBJ whole genome shotgun (WGS) entry which is preliminary data.</text>
</comment>
<sequence length="181" mass="20225">MNTALIIIDIQNDYFQNGKAELSHPDKASANARLLLEHFRRKNLPVVHIQHIASRPEATFFISGSPGAEIHHDVQPTDQEQIIIKHYPNSFRDTHLLEYLKSKNITDLVICGMQTHMCVDATTRAAKDFGFNCIVIGDACATKDLAVNGATVKAADVQTAFLSALNYFYSTVMTTEEYLKQ</sequence>
<evidence type="ECO:0000256" key="1">
    <source>
        <dbReference type="ARBA" id="ARBA00022801"/>
    </source>
</evidence>
<organism evidence="3 4">
    <name type="scientific">Chryseobacterium camelliae</name>
    <dbReference type="NCBI Taxonomy" id="1265445"/>
    <lineage>
        <taxon>Bacteria</taxon>
        <taxon>Pseudomonadati</taxon>
        <taxon>Bacteroidota</taxon>
        <taxon>Flavobacteriia</taxon>
        <taxon>Flavobacteriales</taxon>
        <taxon>Weeksellaceae</taxon>
        <taxon>Chryseobacterium group</taxon>
        <taxon>Chryseobacterium</taxon>
    </lineage>
</organism>